<dbReference type="EMBL" id="PKPP01001666">
    <property type="protein sequence ID" value="PWA80840.1"/>
    <property type="molecule type" value="Genomic_DNA"/>
</dbReference>
<comment type="caution">
    <text evidence="2">The sequence shown here is derived from an EMBL/GenBank/DDBJ whole genome shotgun (WGS) entry which is preliminary data.</text>
</comment>
<proteinExistence type="predicted"/>
<organism evidence="2 3">
    <name type="scientific">Artemisia annua</name>
    <name type="common">Sweet wormwood</name>
    <dbReference type="NCBI Taxonomy" id="35608"/>
    <lineage>
        <taxon>Eukaryota</taxon>
        <taxon>Viridiplantae</taxon>
        <taxon>Streptophyta</taxon>
        <taxon>Embryophyta</taxon>
        <taxon>Tracheophyta</taxon>
        <taxon>Spermatophyta</taxon>
        <taxon>Magnoliopsida</taxon>
        <taxon>eudicotyledons</taxon>
        <taxon>Gunneridae</taxon>
        <taxon>Pentapetalae</taxon>
        <taxon>asterids</taxon>
        <taxon>campanulids</taxon>
        <taxon>Asterales</taxon>
        <taxon>Asteraceae</taxon>
        <taxon>Asteroideae</taxon>
        <taxon>Anthemideae</taxon>
        <taxon>Artemisiinae</taxon>
        <taxon>Artemisia</taxon>
    </lineage>
</organism>
<reference evidence="2 3" key="1">
    <citation type="journal article" date="2018" name="Mol. Plant">
        <title>The genome of Artemisia annua provides insight into the evolution of Asteraceae family and artemisinin biosynthesis.</title>
        <authorList>
            <person name="Shen Q."/>
            <person name="Zhang L."/>
            <person name="Liao Z."/>
            <person name="Wang S."/>
            <person name="Yan T."/>
            <person name="Shi P."/>
            <person name="Liu M."/>
            <person name="Fu X."/>
            <person name="Pan Q."/>
            <person name="Wang Y."/>
            <person name="Lv Z."/>
            <person name="Lu X."/>
            <person name="Zhang F."/>
            <person name="Jiang W."/>
            <person name="Ma Y."/>
            <person name="Chen M."/>
            <person name="Hao X."/>
            <person name="Li L."/>
            <person name="Tang Y."/>
            <person name="Lv G."/>
            <person name="Zhou Y."/>
            <person name="Sun X."/>
            <person name="Brodelius P.E."/>
            <person name="Rose J.K.C."/>
            <person name="Tang K."/>
        </authorList>
    </citation>
    <scope>NUCLEOTIDE SEQUENCE [LARGE SCALE GENOMIC DNA]</scope>
    <source>
        <strain evidence="3">cv. Huhao1</strain>
        <tissue evidence="2">Leaf</tissue>
    </source>
</reference>
<keyword evidence="1" id="KW-0175">Coiled coil</keyword>
<evidence type="ECO:0000313" key="3">
    <source>
        <dbReference type="Proteomes" id="UP000245207"/>
    </source>
</evidence>
<accession>A0A2U1P571</accession>
<evidence type="ECO:0000313" key="2">
    <source>
        <dbReference type="EMBL" id="PWA80840.1"/>
    </source>
</evidence>
<keyword evidence="3" id="KW-1185">Reference proteome</keyword>
<name>A0A2U1P571_ARTAN</name>
<gene>
    <name evidence="2" type="ORF">CTI12_AA191820</name>
</gene>
<evidence type="ECO:0000256" key="1">
    <source>
        <dbReference type="SAM" id="Coils"/>
    </source>
</evidence>
<feature type="coiled-coil region" evidence="1">
    <location>
        <begin position="51"/>
        <end position="114"/>
    </location>
</feature>
<sequence length="131" mass="15488">MSKNAGDIFVKSAQNIHPSVFCSPCHSPSKVRVANLLKDMNKARLMVHMSVQTLEHIIRRLQEDNTQMRAQFERDMQIQVQRKVEHQVLAHMQQRELEANARELAREREWQQRMNDINLVLKKFMDSRPDP</sequence>
<dbReference type="Proteomes" id="UP000245207">
    <property type="component" value="Unassembled WGS sequence"/>
</dbReference>
<dbReference type="AlphaFoldDB" id="A0A2U1P571"/>
<protein>
    <submittedName>
        <fullName evidence="2">Uncharacterized protein</fullName>
    </submittedName>
</protein>